<gene>
    <name evidence="1" type="ORF">AV541_01925</name>
</gene>
<sequence>MRRRNRWLKTLFWGSVLGVFLALVLVFSGVAVGALEQREGRPVPQPVPFSHAFHAGGLGLSCRYCHSAVEYAPYAGLPPTETCMTCHLYVKPDSPNLALVRESWEKGELLRWNRVVNLPDFVYFHHAPHVAKGVGCAECHGRVDQMPVVYQPKAFTMKFCLDCHRNPAPRLRPREQVFNMAYVPDPELGRELLQLYHVRPPEELTSCNTCHR</sequence>
<evidence type="ECO:0000313" key="2">
    <source>
        <dbReference type="Proteomes" id="UP000061630"/>
    </source>
</evidence>
<dbReference type="PANTHER" id="PTHR39425">
    <property type="entry name" value="LIPOPROTEIN CYTOCHROME C"/>
    <property type="match status" value="1"/>
</dbReference>
<dbReference type="InterPro" id="IPR036280">
    <property type="entry name" value="Multihaem_cyt_sf"/>
</dbReference>
<dbReference type="RefSeq" id="WP_060384116.1">
    <property type="nucleotide sequence ID" value="NZ_CP014141.1"/>
</dbReference>
<proteinExistence type="predicted"/>
<reference evidence="1 2" key="1">
    <citation type="submission" date="2016-01" db="EMBL/GenBank/DDBJ databases">
        <title>Genome sequence of Thermus parvatiensis, a thermophile isolated from a hot water spring.</title>
        <authorList>
            <person name="Tripathi C."/>
            <person name="Lal R."/>
        </authorList>
    </citation>
    <scope>NUCLEOTIDE SEQUENCE [LARGE SCALE GENOMIC DNA]</scope>
    <source>
        <strain evidence="1 2">RL</strain>
    </source>
</reference>
<dbReference type="SUPFAM" id="SSF48695">
    <property type="entry name" value="Multiheme cytochromes"/>
    <property type="match status" value="1"/>
</dbReference>
<dbReference type="AlphaFoldDB" id="A0A0X8D762"/>
<dbReference type="Gene3D" id="3.90.10.10">
    <property type="entry name" value="Cytochrome C3"/>
    <property type="match status" value="2"/>
</dbReference>
<dbReference type="KEGG" id="tpar:AV541_01925"/>
<dbReference type="PANTHER" id="PTHR39425:SF1">
    <property type="entry name" value="CYTOCHROME C7-LIKE DOMAIN-CONTAINING PROTEIN"/>
    <property type="match status" value="1"/>
</dbReference>
<evidence type="ECO:0000313" key="1">
    <source>
        <dbReference type="EMBL" id="AMA75088.1"/>
    </source>
</evidence>
<organism evidence="1 2">
    <name type="scientific">Thermus parvatiensis</name>
    <dbReference type="NCBI Taxonomy" id="456163"/>
    <lineage>
        <taxon>Bacteria</taxon>
        <taxon>Thermotogati</taxon>
        <taxon>Deinococcota</taxon>
        <taxon>Deinococci</taxon>
        <taxon>Thermales</taxon>
        <taxon>Thermaceae</taxon>
        <taxon>Thermus</taxon>
    </lineage>
</organism>
<dbReference type="EMBL" id="CP014141">
    <property type="protein sequence ID" value="AMA75088.1"/>
    <property type="molecule type" value="Genomic_DNA"/>
</dbReference>
<dbReference type="Proteomes" id="UP000061630">
    <property type="component" value="Chromosome"/>
</dbReference>
<dbReference type="CDD" id="cd08168">
    <property type="entry name" value="Cytochrom_C3"/>
    <property type="match status" value="1"/>
</dbReference>
<name>A0A0X8D762_9DEIN</name>
<protein>
    <submittedName>
        <fullName evidence="1">Cytochrome C</fullName>
    </submittedName>
</protein>
<accession>A0A0X8D762</accession>